<dbReference type="KEGG" id="gal:A0U94_03430"/>
<dbReference type="RefSeq" id="WP_062033395.1">
    <property type="nucleotide sequence ID" value="NZ_BEWL01000001.1"/>
</dbReference>
<evidence type="ECO:0000313" key="3">
    <source>
        <dbReference type="EMBL" id="KXV36548.1"/>
    </source>
</evidence>
<dbReference type="Proteomes" id="UP001156672">
    <property type="component" value="Unassembled WGS sequence"/>
</dbReference>
<keyword evidence="7" id="KW-1185">Reference proteome</keyword>
<feature type="region of interest" description="Disordered" evidence="1">
    <location>
        <begin position="45"/>
        <end position="65"/>
    </location>
</feature>
<dbReference type="OrthoDB" id="7283741at2"/>
<reference evidence="2" key="1">
    <citation type="journal article" date="2014" name="Int. J. Syst. Evol. Microbiol.">
        <title>Complete genome of a new Firmicutes species belonging to the dominant human colonic microbiota ('Ruminococcus bicirculans') reveals two chromosomes and a selective capacity to utilize plant glucans.</title>
        <authorList>
            <consortium name="NISC Comparative Sequencing Program"/>
            <person name="Wegmann U."/>
            <person name="Louis P."/>
            <person name="Goesmann A."/>
            <person name="Henrissat B."/>
            <person name="Duncan S.H."/>
            <person name="Flint H.J."/>
        </authorList>
    </citation>
    <scope>NUCLEOTIDE SEQUENCE</scope>
    <source>
        <strain evidence="2">NBRC 3250</strain>
    </source>
</reference>
<dbReference type="EMBL" id="LHZR01000114">
    <property type="protein sequence ID" value="KXV45820.1"/>
    <property type="molecule type" value="Genomic_DNA"/>
</dbReference>
<sequence length="65" mass="7499">MLIYFLVAVTLGAWGAVYFLYFRIPLQDWFGNRFGRESTPEIKELAPDEPRTSFAHMPSSDEDTP</sequence>
<reference evidence="2" key="4">
    <citation type="submission" date="2023-01" db="EMBL/GenBank/DDBJ databases">
        <title>Draft genome sequence of Gluconobacter albidus strain NBRC 3250.</title>
        <authorList>
            <person name="Sun Q."/>
            <person name="Mori K."/>
        </authorList>
    </citation>
    <scope>NUCLEOTIDE SEQUENCE</scope>
    <source>
        <strain evidence="2">NBRC 3250</strain>
    </source>
</reference>
<reference evidence="5 6" key="2">
    <citation type="submission" date="2015-06" db="EMBL/GenBank/DDBJ databases">
        <title>Improved classification and identification of acetic acid bacteria using matrix-assisted laser desorption/ionization time-of-flight mass spectrometry; Gluconobacter nephelii and Gluconobacter uchimurae are later heterotypic synonyms of Gluconobacter japonicus and Gluconobacter oxydans, respectively.</title>
        <authorList>
            <person name="Li L."/>
            <person name="Cleenwerck I."/>
            <person name="De Vuyst L."/>
            <person name="Vandamme P."/>
        </authorList>
    </citation>
    <scope>NUCLEOTIDE SEQUENCE [LARGE SCALE GENOMIC DNA]</scope>
    <source>
        <strain evidence="3 6">LMG 1356</strain>
        <strain evidence="4 5">LMG 1768</strain>
    </source>
</reference>
<protein>
    <submittedName>
        <fullName evidence="4">Uncharacterized protein</fullName>
    </submittedName>
</protein>
<dbReference type="Proteomes" id="UP000075636">
    <property type="component" value="Unassembled WGS sequence"/>
</dbReference>
<comment type="caution">
    <text evidence="4">The sequence shown here is derived from an EMBL/GenBank/DDBJ whole genome shotgun (WGS) entry which is preliminary data.</text>
</comment>
<organism evidence="4 5">
    <name type="scientific">Gluconobacter albidus</name>
    <dbReference type="NCBI Taxonomy" id="318683"/>
    <lineage>
        <taxon>Bacteria</taxon>
        <taxon>Pseudomonadati</taxon>
        <taxon>Pseudomonadota</taxon>
        <taxon>Alphaproteobacteria</taxon>
        <taxon>Acetobacterales</taxon>
        <taxon>Acetobacteraceae</taxon>
        <taxon>Gluconobacter</taxon>
    </lineage>
</organism>
<dbReference type="EMBL" id="BSNW01000006">
    <property type="protein sequence ID" value="GLQ68280.1"/>
    <property type="molecule type" value="Genomic_DNA"/>
</dbReference>
<evidence type="ECO:0000313" key="6">
    <source>
        <dbReference type="Proteomes" id="UP000075682"/>
    </source>
</evidence>
<evidence type="ECO:0000313" key="5">
    <source>
        <dbReference type="Proteomes" id="UP000075636"/>
    </source>
</evidence>
<evidence type="ECO:0000313" key="2">
    <source>
        <dbReference type="EMBL" id="GLQ68280.1"/>
    </source>
</evidence>
<evidence type="ECO:0000313" key="7">
    <source>
        <dbReference type="Proteomes" id="UP001156672"/>
    </source>
</evidence>
<dbReference type="AlphaFoldDB" id="A0A149SX13"/>
<dbReference type="EMBL" id="LHZN01000146">
    <property type="protein sequence ID" value="KXV36548.1"/>
    <property type="molecule type" value="Genomic_DNA"/>
</dbReference>
<name>A0A149SX13_9PROT</name>
<proteinExistence type="predicted"/>
<dbReference type="PATRIC" id="fig|318683.5.peg.801"/>
<gene>
    <name evidence="3" type="ORF">AD941_14430</name>
    <name evidence="4" type="ORF">AD945_16735</name>
    <name evidence="2" type="ORF">GCM10007866_07280</name>
</gene>
<reference evidence="7" key="3">
    <citation type="journal article" date="2019" name="Int. J. Syst. Evol. Microbiol.">
        <title>The Global Catalogue of Microorganisms (GCM) 10K type strain sequencing project: providing services to taxonomists for standard genome sequencing and annotation.</title>
        <authorList>
            <consortium name="The Broad Institute Genomics Platform"/>
            <consortium name="The Broad Institute Genome Sequencing Center for Infectious Disease"/>
            <person name="Wu L."/>
            <person name="Ma J."/>
        </authorList>
    </citation>
    <scope>NUCLEOTIDE SEQUENCE [LARGE SCALE GENOMIC DNA]</scope>
    <source>
        <strain evidence="7">NBRC 3250</strain>
    </source>
</reference>
<evidence type="ECO:0000313" key="4">
    <source>
        <dbReference type="EMBL" id="KXV45820.1"/>
    </source>
</evidence>
<dbReference type="Proteomes" id="UP000075682">
    <property type="component" value="Unassembled WGS sequence"/>
</dbReference>
<accession>A0A149SX13</accession>
<evidence type="ECO:0000256" key="1">
    <source>
        <dbReference type="SAM" id="MobiDB-lite"/>
    </source>
</evidence>